<dbReference type="GO" id="GO:0016746">
    <property type="term" value="F:acyltransferase activity"/>
    <property type="evidence" value="ECO:0007669"/>
    <property type="project" value="UniProtKB-KW"/>
</dbReference>
<comment type="caution">
    <text evidence="3">The sequence shown here is derived from an EMBL/GenBank/DDBJ whole genome shotgun (WGS) entry which is preliminary data.</text>
</comment>
<keyword evidence="4" id="KW-1185">Reference proteome</keyword>
<keyword evidence="1" id="KW-0472">Membrane</keyword>
<evidence type="ECO:0000256" key="1">
    <source>
        <dbReference type="SAM" id="Phobius"/>
    </source>
</evidence>
<dbReference type="Pfam" id="PF01757">
    <property type="entry name" value="Acyl_transf_3"/>
    <property type="match status" value="1"/>
</dbReference>
<feature type="transmembrane region" description="Helical" evidence="1">
    <location>
        <begin position="267"/>
        <end position="285"/>
    </location>
</feature>
<evidence type="ECO:0000259" key="2">
    <source>
        <dbReference type="Pfam" id="PF01757"/>
    </source>
</evidence>
<feature type="transmembrane region" description="Helical" evidence="1">
    <location>
        <begin position="228"/>
        <end position="246"/>
    </location>
</feature>
<feature type="transmembrane region" description="Helical" evidence="1">
    <location>
        <begin position="189"/>
        <end position="208"/>
    </location>
</feature>
<keyword evidence="1" id="KW-0812">Transmembrane</keyword>
<feature type="transmembrane region" description="Helical" evidence="1">
    <location>
        <begin position="57"/>
        <end position="74"/>
    </location>
</feature>
<gene>
    <name evidence="3" type="ORF">HC246_06960</name>
</gene>
<keyword evidence="1" id="KW-1133">Transmembrane helix</keyword>
<feature type="transmembrane region" description="Helical" evidence="1">
    <location>
        <begin position="155"/>
        <end position="177"/>
    </location>
</feature>
<dbReference type="EMBL" id="JAAVJL010000001">
    <property type="protein sequence ID" value="NMF57763.1"/>
    <property type="molecule type" value="Genomic_DNA"/>
</dbReference>
<feature type="transmembrane region" description="Helical" evidence="1">
    <location>
        <begin position="297"/>
        <end position="319"/>
    </location>
</feature>
<reference evidence="3 4" key="1">
    <citation type="submission" date="2020-03" db="EMBL/GenBank/DDBJ databases">
        <title>Draft Genome Sequence of 2-Methylisoborneol Producing Pseudanabaena yagii Strain GIHE-NHR1 Isolated from North Han River in South Korea.</title>
        <authorList>
            <person name="Jeong J."/>
        </authorList>
    </citation>
    <scope>NUCLEOTIDE SEQUENCE [LARGE SCALE GENOMIC DNA]</scope>
    <source>
        <strain evidence="3 4">GIHE-NHR1</strain>
    </source>
</reference>
<dbReference type="InterPro" id="IPR002656">
    <property type="entry name" value="Acyl_transf_3_dom"/>
</dbReference>
<feature type="transmembrane region" description="Helical" evidence="1">
    <location>
        <begin position="94"/>
        <end position="114"/>
    </location>
</feature>
<keyword evidence="3" id="KW-0808">Transferase</keyword>
<keyword evidence="3" id="KW-0012">Acyltransferase</keyword>
<feature type="transmembrane region" description="Helical" evidence="1">
    <location>
        <begin position="126"/>
        <end position="149"/>
    </location>
</feature>
<evidence type="ECO:0000313" key="4">
    <source>
        <dbReference type="Proteomes" id="UP000738376"/>
    </source>
</evidence>
<evidence type="ECO:0000313" key="3">
    <source>
        <dbReference type="EMBL" id="NMF57763.1"/>
    </source>
</evidence>
<proteinExistence type="predicted"/>
<dbReference type="Proteomes" id="UP000738376">
    <property type="component" value="Unassembled WGS sequence"/>
</dbReference>
<sequence>MIILAHSEPNQLIFQLRNFDVPLIVLLSGASFGLSFKSEPYIQYVWKRIKRLLFPTWIFLTIYFICIKLNPSLLDIDINNLDVLFSTYFLINGSFYTWIIRVFLLVALIAPFIYQWHLNIKKDNYYLTFLFLILLGYEIIKIFTSIYLTGDVGKIINFYVVPYLFYIIPYSVIFALGLRINSMKSKSNYVVLAFSFIVFCGFLLFFGIKEHTFIPTQTYKYPPSIYYFSYAVFISMILWISSHRIWTYISQYLLLKQFILFFARNTLWIYLWHIPIIGILGSHMLKNLHLHFLIKYFSIYVIAVTITFIQVWFIQSFVLPKINNIQMQKNIKTIFTG</sequence>
<name>A0ABX1LQZ6_9CYAN</name>
<accession>A0ABX1LQZ6</accession>
<organism evidence="3 4">
    <name type="scientific">Pseudanabaena yagii GIHE-NHR1</name>
    <dbReference type="NCBI Taxonomy" id="2722753"/>
    <lineage>
        <taxon>Bacteria</taxon>
        <taxon>Bacillati</taxon>
        <taxon>Cyanobacteriota</taxon>
        <taxon>Cyanophyceae</taxon>
        <taxon>Pseudanabaenales</taxon>
        <taxon>Pseudanabaenaceae</taxon>
        <taxon>Pseudanabaena</taxon>
        <taxon>Pseudanabaena yagii</taxon>
    </lineage>
</organism>
<feature type="domain" description="Acyltransferase 3" evidence="2">
    <location>
        <begin position="12"/>
        <end position="309"/>
    </location>
</feature>
<protein>
    <submittedName>
        <fullName evidence="3">Acyltransferase</fullName>
    </submittedName>
</protein>